<reference evidence="1 2" key="1">
    <citation type="submission" date="2019-05" db="EMBL/GenBank/DDBJ databases">
        <title>Another draft genome of Portunus trituberculatus and its Hox gene families provides insights of decapod evolution.</title>
        <authorList>
            <person name="Jeong J.-H."/>
            <person name="Song I."/>
            <person name="Kim S."/>
            <person name="Choi T."/>
            <person name="Kim D."/>
            <person name="Ryu S."/>
            <person name="Kim W."/>
        </authorList>
    </citation>
    <scope>NUCLEOTIDE SEQUENCE [LARGE SCALE GENOMIC DNA]</scope>
    <source>
        <tissue evidence="1">Muscle</tissue>
    </source>
</reference>
<dbReference type="Proteomes" id="UP000324222">
    <property type="component" value="Unassembled WGS sequence"/>
</dbReference>
<comment type="caution">
    <text evidence="1">The sequence shown here is derived from an EMBL/GenBank/DDBJ whole genome shotgun (WGS) entry which is preliminary data.</text>
</comment>
<dbReference type="AlphaFoldDB" id="A0A5B7FUY7"/>
<dbReference type="EMBL" id="VSRR010008693">
    <property type="protein sequence ID" value="MPC49139.1"/>
    <property type="molecule type" value="Genomic_DNA"/>
</dbReference>
<accession>A0A5B7FUY7</accession>
<gene>
    <name evidence="1" type="ORF">E2C01_042933</name>
</gene>
<name>A0A5B7FUY7_PORTR</name>
<keyword evidence="2" id="KW-1185">Reference proteome</keyword>
<organism evidence="1 2">
    <name type="scientific">Portunus trituberculatus</name>
    <name type="common">Swimming crab</name>
    <name type="synonym">Neptunus trituberculatus</name>
    <dbReference type="NCBI Taxonomy" id="210409"/>
    <lineage>
        <taxon>Eukaryota</taxon>
        <taxon>Metazoa</taxon>
        <taxon>Ecdysozoa</taxon>
        <taxon>Arthropoda</taxon>
        <taxon>Crustacea</taxon>
        <taxon>Multicrustacea</taxon>
        <taxon>Malacostraca</taxon>
        <taxon>Eumalacostraca</taxon>
        <taxon>Eucarida</taxon>
        <taxon>Decapoda</taxon>
        <taxon>Pleocyemata</taxon>
        <taxon>Brachyura</taxon>
        <taxon>Eubrachyura</taxon>
        <taxon>Portunoidea</taxon>
        <taxon>Portunidae</taxon>
        <taxon>Portuninae</taxon>
        <taxon>Portunus</taxon>
    </lineage>
</organism>
<evidence type="ECO:0000313" key="2">
    <source>
        <dbReference type="Proteomes" id="UP000324222"/>
    </source>
</evidence>
<protein>
    <submittedName>
        <fullName evidence="1">Uncharacterized protein</fullName>
    </submittedName>
</protein>
<proteinExistence type="predicted"/>
<evidence type="ECO:0000313" key="1">
    <source>
        <dbReference type="EMBL" id="MPC49139.1"/>
    </source>
</evidence>
<sequence>MAPKRLISCENKESSECSVCEPQPSTSGFTGIIPGESYEDIFVDANSTTDDLPPPPHSSALLF</sequence>